<sequence length="90" mass="10276">MYPCVYVCVYTYRKRTHSQTLSHAGKRPFLNRHIRTLSVPQLISQNPQPMDADIAGDDAAEVPLALAVPSNDHKEALWKCAHFDFYNMDV</sequence>
<gene>
    <name evidence="1" type="ORF">XELAEV_18042631mg</name>
</gene>
<accession>A0A974C435</accession>
<evidence type="ECO:0000313" key="2">
    <source>
        <dbReference type="Proteomes" id="UP000694892"/>
    </source>
</evidence>
<organism evidence="1 2">
    <name type="scientific">Xenopus laevis</name>
    <name type="common">African clawed frog</name>
    <dbReference type="NCBI Taxonomy" id="8355"/>
    <lineage>
        <taxon>Eukaryota</taxon>
        <taxon>Metazoa</taxon>
        <taxon>Chordata</taxon>
        <taxon>Craniata</taxon>
        <taxon>Vertebrata</taxon>
        <taxon>Euteleostomi</taxon>
        <taxon>Amphibia</taxon>
        <taxon>Batrachia</taxon>
        <taxon>Anura</taxon>
        <taxon>Pipoidea</taxon>
        <taxon>Pipidae</taxon>
        <taxon>Xenopodinae</taxon>
        <taxon>Xenopus</taxon>
        <taxon>Xenopus</taxon>
    </lineage>
</organism>
<name>A0A974C435_XENLA</name>
<reference evidence="2" key="1">
    <citation type="journal article" date="2016" name="Nature">
        <title>Genome evolution in the allotetraploid frog Xenopus laevis.</title>
        <authorList>
            <person name="Session A.M."/>
            <person name="Uno Y."/>
            <person name="Kwon T."/>
            <person name="Chapman J.A."/>
            <person name="Toyoda A."/>
            <person name="Takahashi S."/>
            <person name="Fukui A."/>
            <person name="Hikosaka A."/>
            <person name="Suzuki A."/>
            <person name="Kondo M."/>
            <person name="van Heeringen S.J."/>
            <person name="Quigley I."/>
            <person name="Heinz S."/>
            <person name="Ogino H."/>
            <person name="Ochi H."/>
            <person name="Hellsten U."/>
            <person name="Lyons J.B."/>
            <person name="Simakov O."/>
            <person name="Putnam N."/>
            <person name="Stites J."/>
            <person name="Kuroki Y."/>
            <person name="Tanaka T."/>
            <person name="Michiue T."/>
            <person name="Watanabe M."/>
            <person name="Bogdanovic O."/>
            <person name="Lister R."/>
            <person name="Georgiou G."/>
            <person name="Paranjpe S.S."/>
            <person name="van Kruijsbergen I."/>
            <person name="Shu S."/>
            <person name="Carlson J."/>
            <person name="Kinoshita T."/>
            <person name="Ohta Y."/>
            <person name="Mawaribuchi S."/>
            <person name="Jenkins J."/>
            <person name="Grimwood J."/>
            <person name="Schmutz J."/>
            <person name="Mitros T."/>
            <person name="Mozaffari S.V."/>
            <person name="Suzuki Y."/>
            <person name="Haramoto Y."/>
            <person name="Yamamoto T.S."/>
            <person name="Takagi C."/>
            <person name="Heald R."/>
            <person name="Miller K."/>
            <person name="Haudenschild C."/>
            <person name="Kitzman J."/>
            <person name="Nakayama T."/>
            <person name="Izutsu Y."/>
            <person name="Robert J."/>
            <person name="Fortriede J."/>
            <person name="Burns K."/>
            <person name="Lotay V."/>
            <person name="Karimi K."/>
            <person name="Yasuoka Y."/>
            <person name="Dichmann D.S."/>
            <person name="Flajnik M.F."/>
            <person name="Houston D.W."/>
            <person name="Shendure J."/>
            <person name="DuPasquier L."/>
            <person name="Vize P.D."/>
            <person name="Zorn A.M."/>
            <person name="Ito M."/>
            <person name="Marcotte E.M."/>
            <person name="Wallingford J.B."/>
            <person name="Ito Y."/>
            <person name="Asashima M."/>
            <person name="Ueno N."/>
            <person name="Matsuda Y."/>
            <person name="Veenstra G.J."/>
            <person name="Fujiyama A."/>
            <person name="Harland R.M."/>
            <person name="Taira M."/>
            <person name="Rokhsar D.S."/>
        </authorList>
    </citation>
    <scope>NUCLEOTIDE SEQUENCE [LARGE SCALE GENOMIC DNA]</scope>
    <source>
        <strain evidence="2">J</strain>
    </source>
</reference>
<evidence type="ECO:0000313" key="1">
    <source>
        <dbReference type="EMBL" id="OCT66374.1"/>
    </source>
</evidence>
<proteinExistence type="predicted"/>
<dbReference type="Proteomes" id="UP000694892">
    <property type="component" value="Chromosome 8S"/>
</dbReference>
<protein>
    <submittedName>
        <fullName evidence="1">Uncharacterized protein</fullName>
    </submittedName>
</protein>
<dbReference type="AlphaFoldDB" id="A0A974C435"/>
<dbReference type="EMBL" id="CM004481">
    <property type="protein sequence ID" value="OCT66374.1"/>
    <property type="molecule type" value="Genomic_DNA"/>
</dbReference>